<sequence length="148" mass="16167">MESHILCLVLLACTFLVSAKPASPRRQDLQHIVSIINNIRDLRRITDTLPTLNKMGTHNAATKGSDFQEMPDSDLADVEDDESLLKGFLGKPTGALNKRQGAWSYDYGLGGGRFGKRNYGDYGIGGGRFGRDVDHVDLSDPNEADLSS</sequence>
<dbReference type="AlphaFoldDB" id="A0A1X9WEF4"/>
<name>A0A1X9WEF4_DERRE</name>
<feature type="signal peptide" evidence="2">
    <location>
        <begin position="1"/>
        <end position="19"/>
    </location>
</feature>
<organism evidence="3">
    <name type="scientific">Deroceras reticulatum</name>
    <name type="common">Gray garden slug</name>
    <dbReference type="NCBI Taxonomy" id="145610"/>
    <lineage>
        <taxon>Eukaryota</taxon>
        <taxon>Metazoa</taxon>
        <taxon>Spiralia</taxon>
        <taxon>Lophotrochozoa</taxon>
        <taxon>Mollusca</taxon>
        <taxon>Gastropoda</taxon>
        <taxon>Heterobranchia</taxon>
        <taxon>Euthyneura</taxon>
        <taxon>Panpulmonata</taxon>
        <taxon>Eupulmonata</taxon>
        <taxon>Stylommatophora</taxon>
        <taxon>Helicina</taxon>
        <taxon>Limacoidea</taxon>
        <taxon>Agriolimacidae</taxon>
        <taxon>Deroceras</taxon>
    </lineage>
</organism>
<evidence type="ECO:0000313" key="3">
    <source>
        <dbReference type="EMBL" id="ARS01390.1"/>
    </source>
</evidence>
<feature type="region of interest" description="Disordered" evidence="1">
    <location>
        <begin position="129"/>
        <end position="148"/>
    </location>
</feature>
<reference evidence="3" key="2">
    <citation type="submission" date="2017-02" db="EMBL/GenBank/DDBJ databases">
        <authorList>
            <person name="Peterson S.W."/>
        </authorList>
    </citation>
    <scope>NUCLEOTIDE SEQUENCE</scope>
</reference>
<accession>A0A1X9WEF4</accession>
<proteinExistence type="evidence at transcript level"/>
<protein>
    <submittedName>
        <fullName evidence="3">Cholecystokinin/sulfakinin 1</fullName>
    </submittedName>
</protein>
<feature type="chain" id="PRO_5012598149" evidence="2">
    <location>
        <begin position="20"/>
        <end position="148"/>
    </location>
</feature>
<keyword evidence="2" id="KW-0732">Signal</keyword>
<feature type="compositionally biased region" description="Basic and acidic residues" evidence="1">
    <location>
        <begin position="129"/>
        <end position="138"/>
    </location>
</feature>
<evidence type="ECO:0000256" key="2">
    <source>
        <dbReference type="SAM" id="SignalP"/>
    </source>
</evidence>
<evidence type="ECO:0000256" key="1">
    <source>
        <dbReference type="SAM" id="MobiDB-lite"/>
    </source>
</evidence>
<dbReference type="EMBL" id="KY659289">
    <property type="protein sequence ID" value="ARS01390.1"/>
    <property type="molecule type" value="mRNA"/>
</dbReference>
<reference evidence="3" key="1">
    <citation type="journal article" date="2017" name="Peptides">
        <title>Neuropeptides predicted from the transcriptome analysis of the gray garden slug Deroceras reticulatum.</title>
        <authorList>
            <person name="Ahn S.J."/>
            <person name="Martin R."/>
            <person name="Rao S."/>
            <person name="Choi M.Y."/>
        </authorList>
    </citation>
    <scope>NUCLEOTIDE SEQUENCE</scope>
</reference>